<dbReference type="PANTHER" id="PTHR40068:SF1">
    <property type="entry name" value="TRANSCRIPTION REPRESSOR NIAR-RELATED"/>
    <property type="match status" value="1"/>
</dbReference>
<keyword evidence="5" id="KW-1185">Reference proteome</keyword>
<dbReference type="EMBL" id="UHIO01000001">
    <property type="protein sequence ID" value="SUP41676.1"/>
    <property type="molecule type" value="Genomic_DNA"/>
</dbReference>
<organism evidence="4 5">
    <name type="scientific">Veillonella criceti</name>
    <dbReference type="NCBI Taxonomy" id="103891"/>
    <lineage>
        <taxon>Bacteria</taxon>
        <taxon>Bacillati</taxon>
        <taxon>Bacillota</taxon>
        <taxon>Negativicutes</taxon>
        <taxon>Veillonellales</taxon>
        <taxon>Veillonellaceae</taxon>
        <taxon>Veillonella</taxon>
    </lineage>
</organism>
<keyword evidence="1" id="KW-0479">Metal-binding</keyword>
<dbReference type="GO" id="GO:0046872">
    <property type="term" value="F:metal ion binding"/>
    <property type="evidence" value="ECO:0007669"/>
    <property type="project" value="UniProtKB-KW"/>
</dbReference>
<protein>
    <submittedName>
        <fullName evidence="4">Probable transcription repressor NiaR</fullName>
    </submittedName>
</protein>
<name>A0A380NK26_9FIRM</name>
<dbReference type="Pfam" id="PF08279">
    <property type="entry name" value="HTH_11"/>
    <property type="match status" value="1"/>
</dbReference>
<dbReference type="RefSeq" id="WP_115309871.1">
    <property type="nucleotide sequence ID" value="NZ_UHIO01000001.1"/>
</dbReference>
<feature type="binding site" evidence="1">
    <location>
        <position position="77"/>
    </location>
    <ligand>
        <name>Ni(2+)</name>
        <dbReference type="ChEBI" id="CHEBI:49786"/>
    </ligand>
</feature>
<dbReference type="InterPro" id="IPR026043">
    <property type="entry name" value="NadR"/>
</dbReference>
<proteinExistence type="predicted"/>
<dbReference type="OrthoDB" id="9792661at2"/>
<dbReference type="InterPro" id="IPR013196">
    <property type="entry name" value="HTH_11"/>
</dbReference>
<reference evidence="4 5" key="1">
    <citation type="submission" date="2018-06" db="EMBL/GenBank/DDBJ databases">
        <authorList>
            <consortium name="Pathogen Informatics"/>
            <person name="Doyle S."/>
        </authorList>
    </citation>
    <scope>NUCLEOTIDE SEQUENCE [LARGE SCALE GENOMIC DNA]</scope>
    <source>
        <strain evidence="4 5">NCTC12020</strain>
    </source>
</reference>
<dbReference type="Gene3D" id="3.30.1340.20">
    <property type="entry name" value="3H domain"/>
    <property type="match status" value="1"/>
</dbReference>
<accession>A0A380NK26</accession>
<dbReference type="InterPro" id="IPR035922">
    <property type="entry name" value="3H_dom_sf"/>
</dbReference>
<dbReference type="PANTHER" id="PTHR40068">
    <property type="entry name" value="TRANSCRIPTION REPRESSOR NIAR-RELATED"/>
    <property type="match status" value="1"/>
</dbReference>
<feature type="binding site" evidence="1">
    <location>
        <position position="144"/>
    </location>
    <ligand>
        <name>Ni(2+)</name>
        <dbReference type="ChEBI" id="CHEBI:49786"/>
    </ligand>
</feature>
<sequence>MKKTERRRQQLLTMLSHSLAPITGENLAQTFNVTRQIIVNDIAHLRADGYPITSTVKGYAMCNTPTQGILRTITCHHTAADVRTELSTIIQLGGIIHTVSVTHDVYGELTAPLPINNLTDIDIFLNKQKKSSSGLLSKLNNGVHTHLIETQTLEDMDAIIKALDKLHFLII</sequence>
<evidence type="ECO:0000259" key="3">
    <source>
        <dbReference type="Pfam" id="PF08279"/>
    </source>
</evidence>
<dbReference type="SUPFAM" id="SSF75500">
    <property type="entry name" value="Putative transcriptional regulator TM1602, C-terminal domain"/>
    <property type="match status" value="1"/>
</dbReference>
<feature type="domain" description="Helix-turn-helix type 11" evidence="3">
    <location>
        <begin position="7"/>
        <end position="59"/>
    </location>
</feature>
<evidence type="ECO:0000259" key="2">
    <source>
        <dbReference type="Pfam" id="PF02829"/>
    </source>
</evidence>
<keyword evidence="1" id="KW-0533">Nickel</keyword>
<feature type="binding site" evidence="1">
    <location>
        <position position="146"/>
    </location>
    <ligand>
        <name>Ni(2+)</name>
        <dbReference type="ChEBI" id="CHEBI:49786"/>
    </ligand>
</feature>
<feature type="binding site" evidence="1">
    <location>
        <position position="85"/>
    </location>
    <ligand>
        <name>Ni(2+)</name>
        <dbReference type="ChEBI" id="CHEBI:49786"/>
    </ligand>
</feature>
<dbReference type="Proteomes" id="UP000255367">
    <property type="component" value="Unassembled WGS sequence"/>
</dbReference>
<dbReference type="AlphaFoldDB" id="A0A380NK26"/>
<dbReference type="InterPro" id="IPR036388">
    <property type="entry name" value="WH-like_DNA-bd_sf"/>
</dbReference>
<evidence type="ECO:0000256" key="1">
    <source>
        <dbReference type="PIRSR" id="PIRSR037847-1"/>
    </source>
</evidence>
<dbReference type="SUPFAM" id="SSF46785">
    <property type="entry name" value="Winged helix' DNA-binding domain"/>
    <property type="match status" value="1"/>
</dbReference>
<dbReference type="Gene3D" id="1.10.10.10">
    <property type="entry name" value="Winged helix-like DNA-binding domain superfamily/Winged helix DNA-binding domain"/>
    <property type="match status" value="1"/>
</dbReference>
<dbReference type="InterPro" id="IPR004173">
    <property type="entry name" value="3H_domain"/>
</dbReference>
<evidence type="ECO:0000313" key="4">
    <source>
        <dbReference type="EMBL" id="SUP41676.1"/>
    </source>
</evidence>
<evidence type="ECO:0000313" key="5">
    <source>
        <dbReference type="Proteomes" id="UP000255367"/>
    </source>
</evidence>
<dbReference type="Pfam" id="PF02829">
    <property type="entry name" value="3H"/>
    <property type="match status" value="1"/>
</dbReference>
<feature type="domain" description="3H" evidence="2">
    <location>
        <begin position="73"/>
        <end position="169"/>
    </location>
</feature>
<dbReference type="InterPro" id="IPR036390">
    <property type="entry name" value="WH_DNA-bd_sf"/>
</dbReference>
<dbReference type="PIRSF" id="PIRSF037847">
    <property type="entry name" value="NiaR"/>
    <property type="match status" value="1"/>
</dbReference>
<gene>
    <name evidence="4" type="primary">niaR</name>
    <name evidence="4" type="ORF">NCTC12020_00637</name>
</gene>